<keyword evidence="2" id="KW-1185">Reference proteome</keyword>
<reference evidence="2" key="1">
    <citation type="journal article" date="2019" name="Int. J. Syst. Evol. Microbiol.">
        <title>The Global Catalogue of Microorganisms (GCM) 10K type strain sequencing project: providing services to taxonomists for standard genome sequencing and annotation.</title>
        <authorList>
            <consortium name="The Broad Institute Genomics Platform"/>
            <consortium name="The Broad Institute Genome Sequencing Center for Infectious Disease"/>
            <person name="Wu L."/>
            <person name="Ma J."/>
        </authorList>
    </citation>
    <scope>NUCLEOTIDE SEQUENCE [LARGE SCALE GENOMIC DNA]</scope>
    <source>
        <strain evidence="2">CCM 7756</strain>
    </source>
</reference>
<evidence type="ECO:0008006" key="3">
    <source>
        <dbReference type="Google" id="ProtNLM"/>
    </source>
</evidence>
<dbReference type="RefSeq" id="WP_380655325.1">
    <property type="nucleotide sequence ID" value="NZ_JBHRVQ010000001.1"/>
</dbReference>
<protein>
    <recommendedName>
        <fullName evidence="3">EVE domain-containing protein</fullName>
    </recommendedName>
</protein>
<accession>A0ABV7N5W8</accession>
<gene>
    <name evidence="1" type="ORF">ACFOEO_10465</name>
</gene>
<evidence type="ECO:0000313" key="2">
    <source>
        <dbReference type="Proteomes" id="UP001595637"/>
    </source>
</evidence>
<sequence length="147" mass="17006">MYAVNGKFNRTFRDFDVYKRLGIVSVTTTRFKENFLKMNPKDFFALYSSGNGWLGVGRVISSAVCFADFEMHQGGRLIDYDQYPFKEIQRINPHFGREEYVIRVEWVALVDSLEAGKDIQSFESKDPVTQLDDGQARKILQAFNIKT</sequence>
<evidence type="ECO:0000313" key="1">
    <source>
        <dbReference type="EMBL" id="MFC3388997.1"/>
    </source>
</evidence>
<organism evidence="1 2">
    <name type="scientific">Salinicoccus sesuvii</name>
    <dbReference type="NCBI Taxonomy" id="868281"/>
    <lineage>
        <taxon>Bacteria</taxon>
        <taxon>Bacillati</taxon>
        <taxon>Bacillota</taxon>
        <taxon>Bacilli</taxon>
        <taxon>Bacillales</taxon>
        <taxon>Staphylococcaceae</taxon>
        <taxon>Salinicoccus</taxon>
    </lineage>
</organism>
<comment type="caution">
    <text evidence="1">The sequence shown here is derived from an EMBL/GenBank/DDBJ whole genome shotgun (WGS) entry which is preliminary data.</text>
</comment>
<name>A0ABV7N5W8_9STAP</name>
<proteinExistence type="predicted"/>
<dbReference type="EMBL" id="JBHRVQ010000001">
    <property type="protein sequence ID" value="MFC3388997.1"/>
    <property type="molecule type" value="Genomic_DNA"/>
</dbReference>
<dbReference type="Proteomes" id="UP001595637">
    <property type="component" value="Unassembled WGS sequence"/>
</dbReference>